<comment type="function">
    <text evidence="8">Transfers a GMP moiety from GTP to Mo-molybdopterin (Mo-MPT) cofactor (Moco or molybdenum cofactor) to form Mo-molybdopterin guanine dinucleotide (Mo-MGD) cofactor.</text>
</comment>
<dbReference type="AlphaFoldDB" id="Q12SR6"/>
<feature type="binding site" evidence="8">
    <location>
        <position position="80"/>
    </location>
    <ligand>
        <name>GTP</name>
        <dbReference type="ChEBI" id="CHEBI:37565"/>
    </ligand>
</feature>
<dbReference type="InterPro" id="IPR029044">
    <property type="entry name" value="Nucleotide-diphossugar_trans"/>
</dbReference>
<dbReference type="Proteomes" id="UP000001982">
    <property type="component" value="Chromosome"/>
</dbReference>
<dbReference type="CDD" id="cd02503">
    <property type="entry name" value="MobA"/>
    <property type="match status" value="1"/>
</dbReference>
<keyword evidence="3 8" id="KW-0479">Metal-binding</keyword>
<dbReference type="HOGENOM" id="CLU_055597_5_1_6"/>
<dbReference type="PANTHER" id="PTHR19136:SF81">
    <property type="entry name" value="MOLYBDENUM COFACTOR GUANYLYLTRANSFERASE"/>
    <property type="match status" value="1"/>
</dbReference>
<dbReference type="EMBL" id="CP000302">
    <property type="protein sequence ID" value="ABE53510.1"/>
    <property type="molecule type" value="Genomic_DNA"/>
</dbReference>
<dbReference type="EC" id="2.7.7.77" evidence="8"/>
<keyword evidence="7 8" id="KW-0501">Molybdenum cofactor biosynthesis</keyword>
<dbReference type="NCBIfam" id="TIGR02665">
    <property type="entry name" value="molyb_mobA"/>
    <property type="match status" value="1"/>
</dbReference>
<dbReference type="KEGG" id="sdn:Sden_0213"/>
<dbReference type="STRING" id="318161.Sden_0213"/>
<feature type="binding site" evidence="8">
    <location>
        <begin position="21"/>
        <end position="23"/>
    </location>
    <ligand>
        <name>GTP</name>
        <dbReference type="ChEBI" id="CHEBI:37565"/>
    </ligand>
</feature>
<keyword evidence="10" id="KW-0548">Nucleotidyltransferase</keyword>
<keyword evidence="6 8" id="KW-0342">GTP-binding</keyword>
<protein>
    <recommendedName>
        <fullName evidence="8">Molybdenum cofactor guanylyltransferase</fullName>
        <shortName evidence="8">MoCo guanylyltransferase</shortName>
        <ecNumber evidence="8">2.7.7.77</ecNumber>
    </recommendedName>
    <alternativeName>
        <fullName evidence="8">GTP:molybdopterin guanylyltransferase</fullName>
    </alternativeName>
    <alternativeName>
        <fullName evidence="8">Mo-MPT guanylyltransferase</fullName>
    </alternativeName>
    <alternativeName>
        <fullName evidence="8">Molybdopterin guanylyltransferase</fullName>
    </alternativeName>
    <alternativeName>
        <fullName evidence="8">Molybdopterin-guanine dinucleotide synthase</fullName>
        <shortName evidence="8">MGD synthase</shortName>
    </alternativeName>
</protein>
<keyword evidence="5 8" id="KW-0460">Magnesium</keyword>
<dbReference type="HAMAP" id="MF_00316">
    <property type="entry name" value="MobA"/>
    <property type="match status" value="1"/>
</dbReference>
<comment type="domain">
    <text evidence="8">The N-terminal domain determines nucleotide recognition and specific binding, while the C-terminal domain determines the specific binding to the target protein.</text>
</comment>
<dbReference type="GO" id="GO:0005525">
    <property type="term" value="F:GTP binding"/>
    <property type="evidence" value="ECO:0007669"/>
    <property type="project" value="UniProtKB-UniRule"/>
</dbReference>
<evidence type="ECO:0000259" key="9">
    <source>
        <dbReference type="Pfam" id="PF12804"/>
    </source>
</evidence>
<dbReference type="SUPFAM" id="SSF53448">
    <property type="entry name" value="Nucleotide-diphospho-sugar transferases"/>
    <property type="match status" value="1"/>
</dbReference>
<dbReference type="Gene3D" id="3.90.550.10">
    <property type="entry name" value="Spore Coat Polysaccharide Biosynthesis Protein SpsA, Chain A"/>
    <property type="match status" value="1"/>
</dbReference>
<dbReference type="PANTHER" id="PTHR19136">
    <property type="entry name" value="MOLYBDENUM COFACTOR GUANYLYLTRANSFERASE"/>
    <property type="match status" value="1"/>
</dbReference>
<feature type="binding site" evidence="8">
    <location>
        <position position="110"/>
    </location>
    <ligand>
        <name>Mg(2+)</name>
        <dbReference type="ChEBI" id="CHEBI:18420"/>
    </ligand>
</feature>
<dbReference type="GO" id="GO:0061603">
    <property type="term" value="F:molybdenum cofactor guanylyltransferase activity"/>
    <property type="evidence" value="ECO:0007669"/>
    <property type="project" value="UniProtKB-EC"/>
</dbReference>
<evidence type="ECO:0000256" key="3">
    <source>
        <dbReference type="ARBA" id="ARBA00022723"/>
    </source>
</evidence>
<sequence>MRQTAINSQEKALIVVNAVILAGGRASRMGGQDKGLVRFNGQSMVAHTLGRIRPQVDSLVINANRNLDAYQALGYDVIPDENQEFMGPLAGILSALNHLNDSILLVVPCDCPWLPLDLVSRMQACMGDSQTDIVVASDGEQEQPVVLLLKANLAQSIQDYLDAGERKLGAWYRNQHFSVCAFTDNPDAFMNINTHEQIAQLSTRSHLS</sequence>
<comment type="catalytic activity">
    <reaction evidence="8">
        <text>Mo-molybdopterin + GTP + H(+) = Mo-molybdopterin guanine dinucleotide + diphosphate</text>
        <dbReference type="Rhea" id="RHEA:34243"/>
        <dbReference type="ChEBI" id="CHEBI:15378"/>
        <dbReference type="ChEBI" id="CHEBI:33019"/>
        <dbReference type="ChEBI" id="CHEBI:37565"/>
        <dbReference type="ChEBI" id="CHEBI:71302"/>
        <dbReference type="ChEBI" id="CHEBI:71310"/>
        <dbReference type="EC" id="2.7.7.77"/>
    </reaction>
</comment>
<evidence type="ECO:0000256" key="5">
    <source>
        <dbReference type="ARBA" id="ARBA00022842"/>
    </source>
</evidence>
<dbReference type="GO" id="GO:0005737">
    <property type="term" value="C:cytoplasm"/>
    <property type="evidence" value="ECO:0007669"/>
    <property type="project" value="UniProtKB-SubCell"/>
</dbReference>
<evidence type="ECO:0000256" key="2">
    <source>
        <dbReference type="ARBA" id="ARBA00022679"/>
    </source>
</evidence>
<organism evidence="10 11">
    <name type="scientific">Shewanella denitrificans (strain OS217 / ATCC BAA-1090 / DSM 15013)</name>
    <dbReference type="NCBI Taxonomy" id="318161"/>
    <lineage>
        <taxon>Bacteria</taxon>
        <taxon>Pseudomonadati</taxon>
        <taxon>Pseudomonadota</taxon>
        <taxon>Gammaproteobacteria</taxon>
        <taxon>Alteromonadales</taxon>
        <taxon>Shewanellaceae</taxon>
        <taxon>Shewanella</taxon>
    </lineage>
</organism>
<comment type="subcellular location">
    <subcellularLocation>
        <location evidence="8">Cytoplasm</location>
    </subcellularLocation>
</comment>
<comment type="subunit">
    <text evidence="8">Monomer.</text>
</comment>
<reference evidence="10 11" key="1">
    <citation type="submission" date="2006-03" db="EMBL/GenBank/DDBJ databases">
        <title>Complete sequence of Shewanella denitrificans OS217.</title>
        <authorList>
            <consortium name="US DOE Joint Genome Institute"/>
            <person name="Copeland A."/>
            <person name="Lucas S."/>
            <person name="Lapidus A."/>
            <person name="Barry K."/>
            <person name="Detter J.C."/>
            <person name="Glavina del Rio T."/>
            <person name="Hammon N."/>
            <person name="Israni S."/>
            <person name="Dalin E."/>
            <person name="Tice H."/>
            <person name="Pitluck S."/>
            <person name="Brettin T."/>
            <person name="Bruce D."/>
            <person name="Han C."/>
            <person name="Tapia R."/>
            <person name="Gilna P."/>
            <person name="Kiss H."/>
            <person name="Schmutz J."/>
            <person name="Larimer F."/>
            <person name="Land M."/>
            <person name="Hauser L."/>
            <person name="Kyrpides N."/>
            <person name="Lykidis A."/>
            <person name="Richardson P."/>
        </authorList>
    </citation>
    <scope>NUCLEOTIDE SEQUENCE [LARGE SCALE GENOMIC DNA]</scope>
    <source>
        <strain evidence="11">OS217 / ATCC BAA-1090 / DSM 15013</strain>
    </source>
</reference>
<keyword evidence="11" id="KW-1185">Reference proteome</keyword>
<evidence type="ECO:0000256" key="6">
    <source>
        <dbReference type="ARBA" id="ARBA00023134"/>
    </source>
</evidence>
<dbReference type="GO" id="GO:0046872">
    <property type="term" value="F:metal ion binding"/>
    <property type="evidence" value="ECO:0007669"/>
    <property type="project" value="UniProtKB-KW"/>
</dbReference>
<feature type="domain" description="MobA-like NTP transferase" evidence="9">
    <location>
        <begin position="18"/>
        <end position="170"/>
    </location>
</feature>
<dbReference type="eggNOG" id="COG0746">
    <property type="taxonomic scope" value="Bacteria"/>
</dbReference>
<dbReference type="RefSeq" id="WP_011494677.1">
    <property type="nucleotide sequence ID" value="NC_007954.1"/>
</dbReference>
<evidence type="ECO:0000256" key="8">
    <source>
        <dbReference type="HAMAP-Rule" id="MF_00316"/>
    </source>
</evidence>
<feature type="binding site" evidence="8">
    <location>
        <position position="110"/>
    </location>
    <ligand>
        <name>GTP</name>
        <dbReference type="ChEBI" id="CHEBI:37565"/>
    </ligand>
</feature>
<comment type="cofactor">
    <cofactor evidence="8">
        <name>Mg(2+)</name>
        <dbReference type="ChEBI" id="CHEBI:18420"/>
    </cofactor>
</comment>
<evidence type="ECO:0000313" key="10">
    <source>
        <dbReference type="EMBL" id="ABE53510.1"/>
    </source>
</evidence>
<dbReference type="Pfam" id="PF12804">
    <property type="entry name" value="NTP_transf_3"/>
    <property type="match status" value="1"/>
</dbReference>
<evidence type="ECO:0000256" key="4">
    <source>
        <dbReference type="ARBA" id="ARBA00022741"/>
    </source>
</evidence>
<feature type="binding site" evidence="8">
    <location>
        <position position="34"/>
    </location>
    <ligand>
        <name>GTP</name>
        <dbReference type="ChEBI" id="CHEBI:37565"/>
    </ligand>
</feature>
<dbReference type="OrthoDB" id="9788394at2"/>
<gene>
    <name evidence="8" type="primary">mobA</name>
    <name evidence="10" type="ordered locus">Sden_0213</name>
</gene>
<dbReference type="InterPro" id="IPR025877">
    <property type="entry name" value="MobA-like_NTP_Trfase"/>
</dbReference>
<dbReference type="GO" id="GO:1902758">
    <property type="term" value="P:bis(molybdopterin guanine dinucleotide)molybdenum biosynthetic process"/>
    <property type="evidence" value="ECO:0007669"/>
    <property type="project" value="TreeGrafter"/>
</dbReference>
<keyword evidence="2 8" id="KW-0808">Transferase</keyword>
<keyword evidence="1 8" id="KW-0963">Cytoplasm</keyword>
<feature type="binding site" evidence="8">
    <location>
        <position position="62"/>
    </location>
    <ligand>
        <name>GTP</name>
        <dbReference type="ChEBI" id="CHEBI:37565"/>
    </ligand>
</feature>
<keyword evidence="4 8" id="KW-0547">Nucleotide-binding</keyword>
<proteinExistence type="inferred from homology"/>
<name>Q12SR6_SHEDO</name>
<evidence type="ECO:0000256" key="1">
    <source>
        <dbReference type="ARBA" id="ARBA00022490"/>
    </source>
</evidence>
<comment type="similarity">
    <text evidence="8">Belongs to the MobA family.</text>
</comment>
<evidence type="ECO:0000256" key="7">
    <source>
        <dbReference type="ARBA" id="ARBA00023150"/>
    </source>
</evidence>
<evidence type="ECO:0000313" key="11">
    <source>
        <dbReference type="Proteomes" id="UP000001982"/>
    </source>
</evidence>
<accession>Q12SR6</accession>
<dbReference type="InterPro" id="IPR013482">
    <property type="entry name" value="Molybde_CF_guanTrfase"/>
</dbReference>